<dbReference type="InterPro" id="IPR011761">
    <property type="entry name" value="ATP-grasp"/>
</dbReference>
<evidence type="ECO:0000256" key="3">
    <source>
        <dbReference type="ARBA" id="ARBA00022598"/>
    </source>
</evidence>
<evidence type="ECO:0000313" key="10">
    <source>
        <dbReference type="EMBL" id="MBO0661425.1"/>
    </source>
</evidence>
<dbReference type="PROSITE" id="PS00866">
    <property type="entry name" value="CPSASE_1"/>
    <property type="match status" value="1"/>
</dbReference>
<dbReference type="InterPro" id="IPR051602">
    <property type="entry name" value="ACC_Biotin_Carboxylase"/>
</dbReference>
<dbReference type="PANTHER" id="PTHR48095">
    <property type="entry name" value="PYRUVATE CARBOXYLASE SUBUNIT A"/>
    <property type="match status" value="1"/>
</dbReference>
<dbReference type="SUPFAM" id="SSF56059">
    <property type="entry name" value="Glutathione synthetase ATP-binding domain-like"/>
    <property type="match status" value="1"/>
</dbReference>
<keyword evidence="11" id="KW-1185">Reference proteome</keyword>
<proteinExistence type="predicted"/>
<keyword evidence="3" id="KW-0436">Ligase</keyword>
<evidence type="ECO:0000259" key="9">
    <source>
        <dbReference type="PROSITE" id="PS50979"/>
    </source>
</evidence>
<name>A0A939FU19_9HYPH</name>
<evidence type="ECO:0000256" key="5">
    <source>
        <dbReference type="ARBA" id="ARBA00022840"/>
    </source>
</evidence>
<sequence length="455" mass="48596">MTIKSLFIANRGEIAVRIIKAAKALGIRTIQAASEADTGSLACKLADDVVVIGPPQAAKSYLDIDAVVAAITASGADAVHPGYGFLSENPRFVSAVQAAGVIFVGPDAETIAKMGDKATARAEAIAAGVPVVPGSEGLISDLNDARAQARRIGYPVMIKASAGGGGRGIRIVDDEASLETLVPQAMAEARAAFGNDSLYMERYISRARHIEVQVLGDGTDVVHLFERECSLQRKRQKVWEEAPAANLPQRVRDAICASAVALAKRVHYKNAGTLEYLYDSETEEFFFIEMNTRIQVEHPVTEAITGIDLVQAQLRVAGGERLWFSQSDIEAKGHAIEVRINAENPLKMFMPSPGLITGYAAPAGDAVRFDTLLYDGYQIAPYYDSLVGKLIVAANDRASAIDALTSALDTLKIEGIHTTVPLHKALASNPEVRNGRFHTAWLEGWMGAGGLSAKS</sequence>
<reference evidence="10" key="1">
    <citation type="submission" date="2021-03" db="EMBL/GenBank/DDBJ databases">
        <title>Whole genome sequence of Jiella sp. CQZ9-1.</title>
        <authorList>
            <person name="Tuo L."/>
        </authorList>
    </citation>
    <scope>NUCLEOTIDE SEQUENCE</scope>
    <source>
        <strain evidence="10">CQZ9-1</strain>
    </source>
</reference>
<dbReference type="FunFam" id="3.30.1490.20:FF:000018">
    <property type="entry name" value="Biotin carboxylase"/>
    <property type="match status" value="1"/>
</dbReference>
<dbReference type="Pfam" id="PF00289">
    <property type="entry name" value="Biotin_carb_N"/>
    <property type="match status" value="1"/>
</dbReference>
<comment type="caution">
    <text evidence="10">The sequence shown here is derived from an EMBL/GenBank/DDBJ whole genome shotgun (WGS) entry which is preliminary data.</text>
</comment>
<dbReference type="PROSITE" id="PS50979">
    <property type="entry name" value="BC"/>
    <property type="match status" value="1"/>
</dbReference>
<comment type="function">
    <text evidence="1">This protein is a component of the acetyl coenzyme A carboxylase complex; first, biotin carboxylase catalyzes the carboxylation of the carrier protein and then the transcarboxylase transfers the carboxyl group to form malonyl-CoA.</text>
</comment>
<dbReference type="GO" id="GO:0005524">
    <property type="term" value="F:ATP binding"/>
    <property type="evidence" value="ECO:0007669"/>
    <property type="project" value="UniProtKB-UniRule"/>
</dbReference>
<evidence type="ECO:0000313" key="11">
    <source>
        <dbReference type="Proteomes" id="UP000664122"/>
    </source>
</evidence>
<dbReference type="AlphaFoldDB" id="A0A939FU19"/>
<dbReference type="EMBL" id="JAFMPP010000001">
    <property type="protein sequence ID" value="MBO0661425.1"/>
    <property type="molecule type" value="Genomic_DNA"/>
</dbReference>
<dbReference type="RefSeq" id="WP_207256047.1">
    <property type="nucleotide sequence ID" value="NZ_JAFMPP010000001.1"/>
</dbReference>
<comment type="catalytic activity">
    <reaction evidence="6">
        <text>N(6)-biotinyl-L-lysyl-[protein] + hydrogencarbonate + ATP = N(6)-carboxybiotinyl-L-lysyl-[protein] + ADP + phosphate + H(+)</text>
        <dbReference type="Rhea" id="RHEA:13501"/>
        <dbReference type="Rhea" id="RHEA-COMP:10505"/>
        <dbReference type="Rhea" id="RHEA-COMP:10506"/>
        <dbReference type="ChEBI" id="CHEBI:15378"/>
        <dbReference type="ChEBI" id="CHEBI:17544"/>
        <dbReference type="ChEBI" id="CHEBI:30616"/>
        <dbReference type="ChEBI" id="CHEBI:43474"/>
        <dbReference type="ChEBI" id="CHEBI:83144"/>
        <dbReference type="ChEBI" id="CHEBI:83145"/>
        <dbReference type="ChEBI" id="CHEBI:456216"/>
        <dbReference type="EC" id="6.3.4.14"/>
    </reaction>
</comment>
<dbReference type="InterPro" id="IPR005481">
    <property type="entry name" value="BC-like_N"/>
</dbReference>
<feature type="domain" description="Biotin carboxylation" evidence="9">
    <location>
        <begin position="2"/>
        <end position="447"/>
    </location>
</feature>
<gene>
    <name evidence="10" type="ORF">J1C48_02445</name>
</gene>
<dbReference type="InterPro" id="IPR005482">
    <property type="entry name" value="Biotin_COase_C"/>
</dbReference>
<feature type="domain" description="ATP-grasp" evidence="8">
    <location>
        <begin position="121"/>
        <end position="318"/>
    </location>
</feature>
<dbReference type="Proteomes" id="UP000664122">
    <property type="component" value="Unassembled WGS sequence"/>
</dbReference>
<evidence type="ECO:0000256" key="6">
    <source>
        <dbReference type="ARBA" id="ARBA00048600"/>
    </source>
</evidence>
<evidence type="ECO:0000256" key="7">
    <source>
        <dbReference type="PROSITE-ProRule" id="PRU00409"/>
    </source>
</evidence>
<dbReference type="InterPro" id="IPR016185">
    <property type="entry name" value="PreATP-grasp_dom_sf"/>
</dbReference>
<organism evidence="10 11">
    <name type="scientific">Jiella flava</name>
    <dbReference type="NCBI Taxonomy" id="2816857"/>
    <lineage>
        <taxon>Bacteria</taxon>
        <taxon>Pseudomonadati</taxon>
        <taxon>Pseudomonadota</taxon>
        <taxon>Alphaproteobacteria</taxon>
        <taxon>Hyphomicrobiales</taxon>
        <taxon>Aurantimonadaceae</taxon>
        <taxon>Jiella</taxon>
    </lineage>
</organism>
<dbReference type="SMART" id="SM00878">
    <property type="entry name" value="Biotin_carb_C"/>
    <property type="match status" value="1"/>
</dbReference>
<evidence type="ECO:0000259" key="8">
    <source>
        <dbReference type="PROSITE" id="PS50975"/>
    </source>
</evidence>
<evidence type="ECO:0000256" key="2">
    <source>
        <dbReference type="ARBA" id="ARBA00013263"/>
    </source>
</evidence>
<dbReference type="NCBIfam" id="NF006367">
    <property type="entry name" value="PRK08591.1"/>
    <property type="match status" value="1"/>
</dbReference>
<dbReference type="InterPro" id="IPR011764">
    <property type="entry name" value="Biotin_carboxylation_dom"/>
</dbReference>
<dbReference type="SUPFAM" id="SSF52440">
    <property type="entry name" value="PreATP-grasp domain"/>
    <property type="match status" value="1"/>
</dbReference>
<evidence type="ECO:0000256" key="4">
    <source>
        <dbReference type="ARBA" id="ARBA00022741"/>
    </source>
</evidence>
<accession>A0A939FU19</accession>
<evidence type="ECO:0000256" key="1">
    <source>
        <dbReference type="ARBA" id="ARBA00003761"/>
    </source>
</evidence>
<dbReference type="SUPFAM" id="SSF51246">
    <property type="entry name" value="Rudiment single hybrid motif"/>
    <property type="match status" value="1"/>
</dbReference>
<dbReference type="PROSITE" id="PS00867">
    <property type="entry name" value="CPSASE_2"/>
    <property type="match status" value="1"/>
</dbReference>
<dbReference type="InterPro" id="IPR005479">
    <property type="entry name" value="CPAse_ATP-bd"/>
</dbReference>
<dbReference type="EC" id="6.3.4.14" evidence="2"/>
<dbReference type="PANTHER" id="PTHR48095:SF2">
    <property type="entry name" value="BIOTIN CARBOXYLASE, CHLOROPLASTIC"/>
    <property type="match status" value="1"/>
</dbReference>
<dbReference type="NCBIfam" id="NF009471">
    <property type="entry name" value="PRK12833.1"/>
    <property type="match status" value="1"/>
</dbReference>
<dbReference type="Pfam" id="PF02786">
    <property type="entry name" value="CPSase_L_D2"/>
    <property type="match status" value="1"/>
</dbReference>
<dbReference type="GO" id="GO:0046872">
    <property type="term" value="F:metal ion binding"/>
    <property type="evidence" value="ECO:0007669"/>
    <property type="project" value="InterPro"/>
</dbReference>
<dbReference type="InterPro" id="IPR011054">
    <property type="entry name" value="Rudment_hybrid_motif"/>
</dbReference>
<protein>
    <recommendedName>
        <fullName evidence="2">biotin carboxylase</fullName>
        <ecNumber evidence="2">6.3.4.14</ecNumber>
    </recommendedName>
</protein>
<keyword evidence="4 7" id="KW-0547">Nucleotide-binding</keyword>
<dbReference type="GO" id="GO:0004075">
    <property type="term" value="F:biotin carboxylase activity"/>
    <property type="evidence" value="ECO:0007669"/>
    <property type="project" value="UniProtKB-EC"/>
</dbReference>
<keyword evidence="5 7" id="KW-0067">ATP-binding</keyword>
<dbReference type="PROSITE" id="PS50975">
    <property type="entry name" value="ATP_GRASP"/>
    <property type="match status" value="1"/>
</dbReference>
<dbReference type="Gene3D" id="3.30.470.20">
    <property type="entry name" value="ATP-grasp fold, B domain"/>
    <property type="match status" value="1"/>
</dbReference>
<dbReference type="Pfam" id="PF02785">
    <property type="entry name" value="Biotin_carb_C"/>
    <property type="match status" value="1"/>
</dbReference>